<dbReference type="Gene3D" id="1.20.5.1150">
    <property type="entry name" value="Ribosomal protein S8"/>
    <property type="match status" value="1"/>
</dbReference>
<dbReference type="RefSeq" id="WP_425344206.1">
    <property type="nucleotide sequence ID" value="NZ_JBGUBD010000002.1"/>
</dbReference>
<feature type="compositionally biased region" description="Basic and acidic residues" evidence="7">
    <location>
        <begin position="38"/>
        <end position="47"/>
    </location>
</feature>
<name>A0ABV4U3D0_9BACT</name>
<comment type="similarity">
    <text evidence="1 5 6">Belongs to the bacterial ribosomal protein bS21 family.</text>
</comment>
<accession>A0ABV4U3D0</accession>
<sequence>MAIRIKSRGNESVEQMLRRFKKLCEKEGLTKDIKKRAFYEKPSERKQRALRKAEKRRQQQGMFGTTAPPRRGR</sequence>
<proteinExistence type="inferred from homology"/>
<feature type="region of interest" description="Disordered" evidence="7">
    <location>
        <begin position="38"/>
        <end position="73"/>
    </location>
</feature>
<evidence type="ECO:0000313" key="8">
    <source>
        <dbReference type="EMBL" id="MFA9477281.1"/>
    </source>
</evidence>
<dbReference type="InterPro" id="IPR001911">
    <property type="entry name" value="Ribosomal_bS21"/>
</dbReference>
<evidence type="ECO:0000256" key="1">
    <source>
        <dbReference type="ARBA" id="ARBA00006640"/>
    </source>
</evidence>
<dbReference type="Proteomes" id="UP001575105">
    <property type="component" value="Unassembled WGS sequence"/>
</dbReference>
<gene>
    <name evidence="5 8" type="primary">rpsU</name>
    <name evidence="8" type="ORF">ACERK3_03120</name>
</gene>
<dbReference type="NCBIfam" id="TIGR00030">
    <property type="entry name" value="S21p"/>
    <property type="match status" value="1"/>
</dbReference>
<dbReference type="Pfam" id="PF01165">
    <property type="entry name" value="Ribosomal_S21"/>
    <property type="match status" value="1"/>
</dbReference>
<keyword evidence="3 5" id="KW-0687">Ribonucleoprotein</keyword>
<dbReference type="PANTHER" id="PTHR21109">
    <property type="entry name" value="MITOCHONDRIAL 28S RIBOSOMAL PROTEIN S21"/>
    <property type="match status" value="1"/>
</dbReference>
<evidence type="ECO:0000256" key="5">
    <source>
        <dbReference type="HAMAP-Rule" id="MF_00358"/>
    </source>
</evidence>
<evidence type="ECO:0000256" key="7">
    <source>
        <dbReference type="SAM" id="MobiDB-lite"/>
    </source>
</evidence>
<dbReference type="EMBL" id="JBGUBD010000002">
    <property type="protein sequence ID" value="MFA9477281.1"/>
    <property type="molecule type" value="Genomic_DNA"/>
</dbReference>
<dbReference type="InterPro" id="IPR038380">
    <property type="entry name" value="Ribosomal_bS21_sf"/>
</dbReference>
<evidence type="ECO:0000256" key="6">
    <source>
        <dbReference type="RuleBase" id="RU000667"/>
    </source>
</evidence>
<dbReference type="PANTHER" id="PTHR21109:SF0">
    <property type="entry name" value="SMALL RIBOSOMAL SUBUNIT PROTEIN BS21M"/>
    <property type="match status" value="1"/>
</dbReference>
<evidence type="ECO:0000256" key="4">
    <source>
        <dbReference type="ARBA" id="ARBA00035135"/>
    </source>
</evidence>
<keyword evidence="2 5" id="KW-0689">Ribosomal protein</keyword>
<evidence type="ECO:0000256" key="2">
    <source>
        <dbReference type="ARBA" id="ARBA00022980"/>
    </source>
</evidence>
<reference evidence="8 9" key="1">
    <citation type="submission" date="2024-08" db="EMBL/GenBank/DDBJ databases">
        <title>Whole-genome sequencing of halo(alkali)philic microorganisms from hypersaline lakes.</title>
        <authorList>
            <person name="Sorokin D.Y."/>
            <person name="Merkel A.Y."/>
            <person name="Messina E."/>
            <person name="Yakimov M."/>
        </authorList>
    </citation>
    <scope>NUCLEOTIDE SEQUENCE [LARGE SCALE GENOMIC DNA]</scope>
    <source>
        <strain evidence="8 9">AB-hyl4</strain>
    </source>
</reference>
<protein>
    <recommendedName>
        <fullName evidence="4 5">Small ribosomal subunit protein bS21</fullName>
    </recommendedName>
</protein>
<dbReference type="HAMAP" id="MF_00358">
    <property type="entry name" value="Ribosomal_bS21"/>
    <property type="match status" value="1"/>
</dbReference>
<comment type="caution">
    <text evidence="8">The sequence shown here is derived from an EMBL/GenBank/DDBJ whole genome shotgun (WGS) entry which is preliminary data.</text>
</comment>
<evidence type="ECO:0000256" key="3">
    <source>
        <dbReference type="ARBA" id="ARBA00023274"/>
    </source>
</evidence>
<dbReference type="GO" id="GO:0005840">
    <property type="term" value="C:ribosome"/>
    <property type="evidence" value="ECO:0007669"/>
    <property type="project" value="UniProtKB-KW"/>
</dbReference>
<keyword evidence="9" id="KW-1185">Reference proteome</keyword>
<dbReference type="PRINTS" id="PR00976">
    <property type="entry name" value="RIBOSOMALS21"/>
</dbReference>
<organism evidence="8 9">
    <name type="scientific">Natronomicrosphaera hydrolytica</name>
    <dbReference type="NCBI Taxonomy" id="3242702"/>
    <lineage>
        <taxon>Bacteria</taxon>
        <taxon>Pseudomonadati</taxon>
        <taxon>Planctomycetota</taxon>
        <taxon>Phycisphaerae</taxon>
        <taxon>Phycisphaerales</taxon>
        <taxon>Phycisphaeraceae</taxon>
        <taxon>Natronomicrosphaera</taxon>
    </lineage>
</organism>
<evidence type="ECO:0000313" key="9">
    <source>
        <dbReference type="Proteomes" id="UP001575105"/>
    </source>
</evidence>